<proteinExistence type="predicted"/>
<feature type="region of interest" description="Disordered" evidence="1">
    <location>
        <begin position="111"/>
        <end position="132"/>
    </location>
</feature>
<sequence>MRVSILVNSVDPTACHDYAVVWLDTTRRAWSRQACAGIALPAHGEILDTGNATLLIDADATALLTLGGFAIDAHEQLRSIHGAATWFSLTRGFSVSGAWHLRAVERTAAELRTGRARPPRGGAPLAGHDERR</sequence>
<dbReference type="Proteomes" id="UP000199120">
    <property type="component" value="Unassembled WGS sequence"/>
</dbReference>
<dbReference type="InterPro" id="IPR021947">
    <property type="entry name" value="DUF3564"/>
</dbReference>
<evidence type="ECO:0000256" key="1">
    <source>
        <dbReference type="SAM" id="MobiDB-lite"/>
    </source>
</evidence>
<dbReference type="Pfam" id="PF12087">
    <property type="entry name" value="DUF3564"/>
    <property type="match status" value="1"/>
</dbReference>
<accession>A0A1H7J9G5</accession>
<evidence type="ECO:0000313" key="3">
    <source>
        <dbReference type="Proteomes" id="UP000199120"/>
    </source>
</evidence>
<dbReference type="RefSeq" id="WP_090544204.1">
    <property type="nucleotide sequence ID" value="NZ_FNSR01000001.1"/>
</dbReference>
<dbReference type="AlphaFoldDB" id="A0A1H7J9G5"/>
<evidence type="ECO:0008006" key="4">
    <source>
        <dbReference type="Google" id="ProtNLM"/>
    </source>
</evidence>
<reference evidence="3" key="1">
    <citation type="submission" date="2016-10" db="EMBL/GenBank/DDBJ databases">
        <authorList>
            <person name="Varghese N."/>
            <person name="Submissions S."/>
        </authorList>
    </citation>
    <scope>NUCLEOTIDE SEQUENCE [LARGE SCALE GENOMIC DNA]</scope>
    <source>
        <strain evidence="3">LMG 26416</strain>
    </source>
</reference>
<organism evidence="2 3">
    <name type="scientific">Paraburkholderia caballeronis</name>
    <dbReference type="NCBI Taxonomy" id="416943"/>
    <lineage>
        <taxon>Bacteria</taxon>
        <taxon>Pseudomonadati</taxon>
        <taxon>Pseudomonadota</taxon>
        <taxon>Betaproteobacteria</taxon>
        <taxon>Burkholderiales</taxon>
        <taxon>Burkholderiaceae</taxon>
        <taxon>Paraburkholderia</taxon>
    </lineage>
</organism>
<keyword evidence="3" id="KW-1185">Reference proteome</keyword>
<dbReference type="OrthoDB" id="9130024at2"/>
<dbReference type="EMBL" id="FOAJ01000003">
    <property type="protein sequence ID" value="SEK69915.1"/>
    <property type="molecule type" value="Genomic_DNA"/>
</dbReference>
<dbReference type="STRING" id="416943.SAMN05445871_1843"/>
<name>A0A1H7J9G5_9BURK</name>
<gene>
    <name evidence="2" type="ORF">SAMN05192542_103148</name>
</gene>
<protein>
    <recommendedName>
        <fullName evidence="4">DUF3564 domain-containing protein</fullName>
    </recommendedName>
</protein>
<evidence type="ECO:0000313" key="2">
    <source>
        <dbReference type="EMBL" id="SEK69915.1"/>
    </source>
</evidence>